<evidence type="ECO:0000256" key="2">
    <source>
        <dbReference type="SAM" id="Phobius"/>
    </source>
</evidence>
<feature type="compositionally biased region" description="Gly residues" evidence="1">
    <location>
        <begin position="1"/>
        <end position="24"/>
    </location>
</feature>
<dbReference type="RefSeq" id="WP_394824977.1">
    <property type="nucleotide sequence ID" value="NZ_CP089984.1"/>
</dbReference>
<protein>
    <recommendedName>
        <fullName evidence="5">Rhodopsin</fullName>
    </recommendedName>
</protein>
<evidence type="ECO:0000256" key="1">
    <source>
        <dbReference type="SAM" id="MobiDB-lite"/>
    </source>
</evidence>
<organism evidence="3 4">
    <name type="scientific">Pendulispora albinea</name>
    <dbReference type="NCBI Taxonomy" id="2741071"/>
    <lineage>
        <taxon>Bacteria</taxon>
        <taxon>Pseudomonadati</taxon>
        <taxon>Myxococcota</taxon>
        <taxon>Myxococcia</taxon>
        <taxon>Myxococcales</taxon>
        <taxon>Sorangiineae</taxon>
        <taxon>Pendulisporaceae</taxon>
        <taxon>Pendulispora</taxon>
    </lineage>
</organism>
<feature type="region of interest" description="Disordered" evidence="1">
    <location>
        <begin position="1"/>
        <end position="43"/>
    </location>
</feature>
<keyword evidence="2" id="KW-1133">Transmembrane helix</keyword>
<evidence type="ECO:0000313" key="3">
    <source>
        <dbReference type="EMBL" id="WXB15352.1"/>
    </source>
</evidence>
<keyword evidence="2" id="KW-0812">Transmembrane</keyword>
<gene>
    <name evidence="3" type="ORF">LZC94_46970</name>
</gene>
<name>A0ABZ2LWS5_9BACT</name>
<dbReference type="EMBL" id="CP089984">
    <property type="protein sequence ID" value="WXB15352.1"/>
    <property type="molecule type" value="Genomic_DNA"/>
</dbReference>
<accession>A0ABZ2LWS5</accession>
<evidence type="ECO:0000313" key="4">
    <source>
        <dbReference type="Proteomes" id="UP001370348"/>
    </source>
</evidence>
<sequence>MNNWQGQGGQGQGGQGQGGHGPGNPYGPPPPQYPPPQYSPQYQQPPVVYVQAPQVIKAPFNHTPHIVLTFLSCGAWLPIWLICWALH</sequence>
<feature type="compositionally biased region" description="Pro residues" evidence="1">
    <location>
        <begin position="25"/>
        <end position="38"/>
    </location>
</feature>
<feature type="transmembrane region" description="Helical" evidence="2">
    <location>
        <begin position="66"/>
        <end position="86"/>
    </location>
</feature>
<dbReference type="Proteomes" id="UP001370348">
    <property type="component" value="Chromosome"/>
</dbReference>
<evidence type="ECO:0008006" key="5">
    <source>
        <dbReference type="Google" id="ProtNLM"/>
    </source>
</evidence>
<keyword evidence="2" id="KW-0472">Membrane</keyword>
<keyword evidence="4" id="KW-1185">Reference proteome</keyword>
<reference evidence="3 4" key="1">
    <citation type="submission" date="2021-12" db="EMBL/GenBank/DDBJ databases">
        <title>Discovery of the Pendulisporaceae a myxobacterial family with distinct sporulation behavior and unique specialized metabolism.</title>
        <authorList>
            <person name="Garcia R."/>
            <person name="Popoff A."/>
            <person name="Bader C.D."/>
            <person name="Loehr J."/>
            <person name="Walesch S."/>
            <person name="Walt C."/>
            <person name="Boldt J."/>
            <person name="Bunk B."/>
            <person name="Haeckl F.J.F.P.J."/>
            <person name="Gunesch A.P."/>
            <person name="Birkelbach J."/>
            <person name="Nuebel U."/>
            <person name="Pietschmann T."/>
            <person name="Bach T."/>
            <person name="Mueller R."/>
        </authorList>
    </citation>
    <scope>NUCLEOTIDE SEQUENCE [LARGE SCALE GENOMIC DNA]</scope>
    <source>
        <strain evidence="3 4">MSr11954</strain>
    </source>
</reference>
<proteinExistence type="predicted"/>